<keyword evidence="1" id="KW-0472">Membrane</keyword>
<evidence type="ECO:0000313" key="3">
    <source>
        <dbReference type="Proteomes" id="UP000280696"/>
    </source>
</evidence>
<comment type="caution">
    <text evidence="2">The sequence shown here is derived from an EMBL/GenBank/DDBJ whole genome shotgun (WGS) entry which is preliminary data.</text>
</comment>
<reference evidence="2 3" key="1">
    <citation type="submission" date="2018-09" db="EMBL/GenBank/DDBJ databases">
        <title>Murine metabolic-syndrome-specific gut microbial biobank.</title>
        <authorList>
            <person name="Liu C."/>
        </authorList>
    </citation>
    <scope>NUCLEOTIDE SEQUENCE [LARGE SCALE GENOMIC DNA]</scope>
    <source>
        <strain evidence="2 3">0.1xD8-82</strain>
    </source>
</reference>
<feature type="transmembrane region" description="Helical" evidence="1">
    <location>
        <begin position="59"/>
        <end position="78"/>
    </location>
</feature>
<keyword evidence="3" id="KW-1185">Reference proteome</keyword>
<dbReference type="AlphaFoldDB" id="A0A3A9AS66"/>
<keyword evidence="1" id="KW-0812">Transmembrane</keyword>
<dbReference type="OrthoDB" id="9784844at2"/>
<dbReference type="InterPro" id="IPR010380">
    <property type="entry name" value="DUF975"/>
</dbReference>
<dbReference type="PANTHER" id="PTHR40076:SF1">
    <property type="entry name" value="MEMBRANE PROTEIN"/>
    <property type="match status" value="1"/>
</dbReference>
<dbReference type="EMBL" id="RAYQ01000001">
    <property type="protein sequence ID" value="RKI94039.1"/>
    <property type="molecule type" value="Genomic_DNA"/>
</dbReference>
<organism evidence="2 3">
    <name type="scientific">Parablautia intestinalis</name>
    <dbReference type="NCBI Taxonomy" id="2320100"/>
    <lineage>
        <taxon>Bacteria</taxon>
        <taxon>Bacillati</taxon>
        <taxon>Bacillota</taxon>
        <taxon>Clostridia</taxon>
        <taxon>Lachnospirales</taxon>
        <taxon>Lachnospiraceae</taxon>
        <taxon>Parablautia</taxon>
    </lineage>
</organism>
<feature type="transmembrane region" description="Helical" evidence="1">
    <location>
        <begin position="213"/>
        <end position="239"/>
    </location>
</feature>
<feature type="transmembrane region" description="Helical" evidence="1">
    <location>
        <begin position="30"/>
        <end position="52"/>
    </location>
</feature>
<proteinExistence type="predicted"/>
<evidence type="ECO:0000313" key="2">
    <source>
        <dbReference type="EMBL" id="RKI94039.1"/>
    </source>
</evidence>
<dbReference type="Pfam" id="PF06161">
    <property type="entry name" value="DUF975"/>
    <property type="match status" value="1"/>
</dbReference>
<dbReference type="PANTHER" id="PTHR40076">
    <property type="entry name" value="MEMBRANE PROTEIN-RELATED"/>
    <property type="match status" value="1"/>
</dbReference>
<feature type="transmembrane region" description="Helical" evidence="1">
    <location>
        <begin position="110"/>
        <end position="131"/>
    </location>
</feature>
<accession>A0A3A9AS66</accession>
<name>A0A3A9AS66_9FIRM</name>
<sequence>MGDFMNQYLSSASLKALAKGQLLGKYGTVIGAYLLHFLCAVPFGLAVTLFISTDTIWGTLIYCIALFLFGLLSGYFIAGETYIYLKIACNQTPYVSDLFHFFRGDTLKLFQVQAVLTAIDIICTLPSLLLSSHINQSLLSFDADMAAAGVLPVNASLFLVYIILYLAGTIINFYVHSLLFSQVFYLMLDFPEYTAPELLKRSARLMKGSKGRLLYISLSFVPLIILGAFSFGIAFLWLIPYMEAVNANFYLDLIRKSKNVKMNSEEL</sequence>
<dbReference type="Proteomes" id="UP000280696">
    <property type="component" value="Unassembled WGS sequence"/>
</dbReference>
<gene>
    <name evidence="2" type="ORF">D7V94_00180</name>
</gene>
<keyword evidence="1" id="KW-1133">Transmembrane helix</keyword>
<feature type="transmembrane region" description="Helical" evidence="1">
    <location>
        <begin position="143"/>
        <end position="167"/>
    </location>
</feature>
<protein>
    <submittedName>
        <fullName evidence="2">DUF975 family protein</fullName>
    </submittedName>
</protein>
<evidence type="ECO:0000256" key="1">
    <source>
        <dbReference type="SAM" id="Phobius"/>
    </source>
</evidence>